<name>A0A0E9XPV9_ANGAN</name>
<reference evidence="1" key="1">
    <citation type="submission" date="2014-11" db="EMBL/GenBank/DDBJ databases">
        <authorList>
            <person name="Amaro Gonzalez C."/>
        </authorList>
    </citation>
    <scope>NUCLEOTIDE SEQUENCE</scope>
</reference>
<protein>
    <submittedName>
        <fullName evidence="1">Uncharacterized protein</fullName>
    </submittedName>
</protein>
<proteinExistence type="predicted"/>
<dbReference type="EMBL" id="GBXM01003883">
    <property type="protein sequence ID" value="JAI04695.1"/>
    <property type="molecule type" value="Transcribed_RNA"/>
</dbReference>
<accession>A0A0E9XPV9</accession>
<organism evidence="1">
    <name type="scientific">Anguilla anguilla</name>
    <name type="common">European freshwater eel</name>
    <name type="synonym">Muraena anguilla</name>
    <dbReference type="NCBI Taxonomy" id="7936"/>
    <lineage>
        <taxon>Eukaryota</taxon>
        <taxon>Metazoa</taxon>
        <taxon>Chordata</taxon>
        <taxon>Craniata</taxon>
        <taxon>Vertebrata</taxon>
        <taxon>Euteleostomi</taxon>
        <taxon>Actinopterygii</taxon>
        <taxon>Neopterygii</taxon>
        <taxon>Teleostei</taxon>
        <taxon>Anguilliformes</taxon>
        <taxon>Anguillidae</taxon>
        <taxon>Anguilla</taxon>
    </lineage>
</organism>
<reference evidence="1" key="2">
    <citation type="journal article" date="2015" name="Fish Shellfish Immunol.">
        <title>Early steps in the European eel (Anguilla anguilla)-Vibrio vulnificus interaction in the gills: Role of the RtxA13 toxin.</title>
        <authorList>
            <person name="Callol A."/>
            <person name="Pajuelo D."/>
            <person name="Ebbesson L."/>
            <person name="Teles M."/>
            <person name="MacKenzie S."/>
            <person name="Amaro C."/>
        </authorList>
    </citation>
    <scope>NUCLEOTIDE SEQUENCE</scope>
</reference>
<sequence>MIIYKGSNIHIMKSQRVQKTTNITSVSKGVYNKLKGGQGVPVMCNRTSRHK</sequence>
<evidence type="ECO:0000313" key="1">
    <source>
        <dbReference type="EMBL" id="JAI04695.1"/>
    </source>
</evidence>
<dbReference type="AlphaFoldDB" id="A0A0E9XPV9"/>